<evidence type="ECO:0000259" key="9">
    <source>
        <dbReference type="Pfam" id="PF13231"/>
    </source>
</evidence>
<dbReference type="PANTHER" id="PTHR33908:SF11">
    <property type="entry name" value="MEMBRANE PROTEIN"/>
    <property type="match status" value="1"/>
</dbReference>
<evidence type="ECO:0000256" key="2">
    <source>
        <dbReference type="ARBA" id="ARBA00022475"/>
    </source>
</evidence>
<reference evidence="10 11" key="1">
    <citation type="journal article" date="2016" name="Nat. Commun.">
        <title>Thousands of microbial genomes shed light on interconnected biogeochemical processes in an aquifer system.</title>
        <authorList>
            <person name="Anantharaman K."/>
            <person name="Brown C.T."/>
            <person name="Hug L.A."/>
            <person name="Sharon I."/>
            <person name="Castelle C.J."/>
            <person name="Probst A.J."/>
            <person name="Thomas B.C."/>
            <person name="Singh A."/>
            <person name="Wilkins M.J."/>
            <person name="Karaoz U."/>
            <person name="Brodie E.L."/>
            <person name="Williams K.H."/>
            <person name="Hubbard S.S."/>
            <person name="Banfield J.F."/>
        </authorList>
    </citation>
    <scope>NUCLEOTIDE SEQUENCE [LARGE SCALE GENOMIC DNA]</scope>
</reference>
<dbReference type="InterPro" id="IPR050297">
    <property type="entry name" value="LipidA_mod_glycosyltrf_83"/>
</dbReference>
<evidence type="ECO:0000256" key="4">
    <source>
        <dbReference type="ARBA" id="ARBA00022679"/>
    </source>
</evidence>
<protein>
    <recommendedName>
        <fullName evidence="9">Glycosyltransferase RgtA/B/C/D-like domain-containing protein</fullName>
    </recommendedName>
</protein>
<feature type="transmembrane region" description="Helical" evidence="8">
    <location>
        <begin position="130"/>
        <end position="150"/>
    </location>
</feature>
<keyword evidence="6 8" id="KW-1133">Transmembrane helix</keyword>
<dbReference type="InterPro" id="IPR038731">
    <property type="entry name" value="RgtA/B/C-like"/>
</dbReference>
<keyword evidence="4" id="KW-0808">Transferase</keyword>
<name>A0A1F5NNE3_9BACT</name>
<evidence type="ECO:0000256" key="8">
    <source>
        <dbReference type="SAM" id="Phobius"/>
    </source>
</evidence>
<evidence type="ECO:0000256" key="6">
    <source>
        <dbReference type="ARBA" id="ARBA00022989"/>
    </source>
</evidence>
<dbReference type="STRING" id="1817824.A2751_04365"/>
<feature type="transmembrane region" description="Helical" evidence="8">
    <location>
        <begin position="107"/>
        <end position="124"/>
    </location>
</feature>
<keyword evidence="5 8" id="KW-0812">Transmembrane</keyword>
<dbReference type="GO" id="GO:0009103">
    <property type="term" value="P:lipopolysaccharide biosynthetic process"/>
    <property type="evidence" value="ECO:0007669"/>
    <property type="project" value="UniProtKB-ARBA"/>
</dbReference>
<dbReference type="PANTHER" id="PTHR33908">
    <property type="entry name" value="MANNOSYLTRANSFERASE YKCB-RELATED"/>
    <property type="match status" value="1"/>
</dbReference>
<feature type="transmembrane region" description="Helical" evidence="8">
    <location>
        <begin position="162"/>
        <end position="190"/>
    </location>
</feature>
<dbReference type="AlphaFoldDB" id="A0A1F5NNE3"/>
<evidence type="ECO:0000313" key="11">
    <source>
        <dbReference type="Proteomes" id="UP000176864"/>
    </source>
</evidence>
<comment type="caution">
    <text evidence="10">The sequence shown here is derived from an EMBL/GenBank/DDBJ whole genome shotgun (WGS) entry which is preliminary data.</text>
</comment>
<evidence type="ECO:0000256" key="7">
    <source>
        <dbReference type="ARBA" id="ARBA00023136"/>
    </source>
</evidence>
<organism evidence="10 11">
    <name type="scientific">Candidatus Doudnabacteria bacterium RIFCSPHIGHO2_01_FULL_46_14</name>
    <dbReference type="NCBI Taxonomy" id="1817824"/>
    <lineage>
        <taxon>Bacteria</taxon>
        <taxon>Candidatus Doudnaibacteriota</taxon>
    </lineage>
</organism>
<feature type="transmembrane region" description="Helical" evidence="8">
    <location>
        <begin position="59"/>
        <end position="87"/>
    </location>
</feature>
<comment type="subcellular location">
    <subcellularLocation>
        <location evidence="1">Cell membrane</location>
        <topology evidence="1">Multi-pass membrane protein</topology>
    </subcellularLocation>
</comment>
<evidence type="ECO:0000256" key="1">
    <source>
        <dbReference type="ARBA" id="ARBA00004651"/>
    </source>
</evidence>
<feature type="transmembrane region" description="Helical" evidence="8">
    <location>
        <begin position="260"/>
        <end position="281"/>
    </location>
</feature>
<sequence length="490" mass="55712">MIYIILIVSALLRFYNNTAVALWHDEAFSALYIRYPLGEMIQRIILDVHPPLYYLVLRLWAMFAGNSLFSLRLLSIIFGVLTVWAGYMFVKTAFSAQGRSASGGGKLPLVAAFLLAINPFQIQYALEARMYTLGTFLILLASYFLVKALVRDVHSTRKKYWVGFTLAVAGCLYTHYYLVFSVAALGLYILFDVFTTRRFKNLLPAVLSALAVTVLYIPWLKSFFEQASRVQASYWIPAMDRWSVPGTIWKMVFGGQGIRPLVLVIASVVTLAIIVYFLRRVHSQEKWLVFLALAVPFLAAVLISMKSNLYLDRYFVFASLYFTILIAAALYKLPNFFLRWGALILLSVAILFAFFKNWELLNIHNSPGMAAASEVINLQAQKNDKIIVGSSFIYFTFKYYNETLIAPQLISDRPIKDIPHFSGTAILTDDDLILDLNKFAKGQEVWLLWTTGFGGSKPSLPRNWKQLSERKYADSPGFKGEIYVNKYEVN</sequence>
<dbReference type="Pfam" id="PF13231">
    <property type="entry name" value="PMT_2"/>
    <property type="match status" value="1"/>
</dbReference>
<feature type="transmembrane region" description="Helical" evidence="8">
    <location>
        <begin position="337"/>
        <end position="355"/>
    </location>
</feature>
<feature type="transmembrane region" description="Helical" evidence="8">
    <location>
        <begin position="202"/>
        <end position="220"/>
    </location>
</feature>
<feature type="transmembrane region" description="Helical" evidence="8">
    <location>
        <begin position="287"/>
        <end position="305"/>
    </location>
</feature>
<keyword evidence="2" id="KW-1003">Cell membrane</keyword>
<accession>A0A1F5NNE3</accession>
<keyword evidence="3" id="KW-0328">Glycosyltransferase</keyword>
<evidence type="ECO:0000313" key="10">
    <source>
        <dbReference type="EMBL" id="OGE79199.1"/>
    </source>
</evidence>
<gene>
    <name evidence="10" type="ORF">A2751_04365</name>
</gene>
<evidence type="ECO:0000256" key="3">
    <source>
        <dbReference type="ARBA" id="ARBA00022676"/>
    </source>
</evidence>
<keyword evidence="7 8" id="KW-0472">Membrane</keyword>
<dbReference type="Proteomes" id="UP000176864">
    <property type="component" value="Unassembled WGS sequence"/>
</dbReference>
<evidence type="ECO:0000256" key="5">
    <source>
        <dbReference type="ARBA" id="ARBA00022692"/>
    </source>
</evidence>
<dbReference type="EMBL" id="MFEK01000006">
    <property type="protein sequence ID" value="OGE79199.1"/>
    <property type="molecule type" value="Genomic_DNA"/>
</dbReference>
<dbReference type="GO" id="GO:0005886">
    <property type="term" value="C:plasma membrane"/>
    <property type="evidence" value="ECO:0007669"/>
    <property type="project" value="UniProtKB-SubCell"/>
</dbReference>
<dbReference type="GO" id="GO:0016763">
    <property type="term" value="F:pentosyltransferase activity"/>
    <property type="evidence" value="ECO:0007669"/>
    <property type="project" value="TreeGrafter"/>
</dbReference>
<feature type="domain" description="Glycosyltransferase RgtA/B/C/D-like" evidence="9">
    <location>
        <begin position="49"/>
        <end position="219"/>
    </location>
</feature>
<feature type="transmembrane region" description="Helical" evidence="8">
    <location>
        <begin position="314"/>
        <end position="331"/>
    </location>
</feature>
<proteinExistence type="predicted"/>